<evidence type="ECO:0008006" key="4">
    <source>
        <dbReference type="Google" id="ProtNLM"/>
    </source>
</evidence>
<protein>
    <recommendedName>
        <fullName evidence="4">Mediator complex subunit 17</fullName>
    </recommendedName>
</protein>
<feature type="region of interest" description="Disordered" evidence="1">
    <location>
        <begin position="55"/>
        <end position="87"/>
    </location>
</feature>
<evidence type="ECO:0000313" key="3">
    <source>
        <dbReference type="Proteomes" id="UP000187283"/>
    </source>
</evidence>
<evidence type="ECO:0000256" key="1">
    <source>
        <dbReference type="SAM" id="MobiDB-lite"/>
    </source>
</evidence>
<name>A0A1R1YI01_9FUNG</name>
<feature type="compositionally biased region" description="Polar residues" evidence="1">
    <location>
        <begin position="78"/>
        <end position="87"/>
    </location>
</feature>
<feature type="compositionally biased region" description="Low complexity" evidence="1">
    <location>
        <begin position="55"/>
        <end position="69"/>
    </location>
</feature>
<dbReference type="EMBL" id="LSSN01000013">
    <property type="protein sequence ID" value="OMJ26504.1"/>
    <property type="molecule type" value="Genomic_DNA"/>
</dbReference>
<dbReference type="AlphaFoldDB" id="A0A1R1YI01"/>
<accession>A0A1R1YI01</accession>
<reference evidence="2 3" key="1">
    <citation type="submission" date="2017-01" db="EMBL/GenBank/DDBJ databases">
        <authorList>
            <person name="Mah S.A."/>
            <person name="Swanson W.J."/>
            <person name="Moy G.W."/>
            <person name="Vacquier V.D."/>
        </authorList>
    </citation>
    <scope>NUCLEOTIDE SEQUENCE [LARGE SCALE GENOMIC DNA]</scope>
    <source>
        <strain evidence="2 3">GSMNP</strain>
    </source>
</reference>
<proteinExistence type="predicted"/>
<keyword evidence="3" id="KW-1185">Reference proteome</keyword>
<dbReference type="OrthoDB" id="5572603at2759"/>
<feature type="region of interest" description="Disordered" evidence="1">
    <location>
        <begin position="365"/>
        <end position="394"/>
    </location>
</feature>
<gene>
    <name evidence="2" type="ORF">AYI70_g114</name>
</gene>
<feature type="compositionally biased region" description="Low complexity" evidence="1">
    <location>
        <begin position="374"/>
        <end position="383"/>
    </location>
</feature>
<comment type="caution">
    <text evidence="2">The sequence shown here is derived from an EMBL/GenBank/DDBJ whole genome shotgun (WGS) entry which is preliminary data.</text>
</comment>
<dbReference type="Proteomes" id="UP000187283">
    <property type="component" value="Unassembled WGS sequence"/>
</dbReference>
<dbReference type="STRING" id="133412.A0A1R1YI01"/>
<sequence length="809" mass="90390">MNSLEPTIIPDKEYLDYNYFQNVKYLFTYHSLTEKIESSVAALWKEHPNFENLDLSNSNNILPSSPQLSDSPKEQKKAISSPNPENVENSLSLIEDLKNKLWYSRSEIAVALDAVILLLEPPSTSTQTSDEVPTFEGTSKLESNLLMMDSIINERPSDQEKSYQLMISLGEKQKQLESSSDYLSDQSTRLRNIINNSKADFLKALALRRKYWPIQHFESKTLGSKFFIPYAHNTCTTILSQIFHYGQQGTANLNICANSSLNKNDSLLNSGNSTSSDFISSSSKLPVSNFSSQLIGKCKNSKQVCFSRSSFINGPTLPLPEDNINLINGRLLSARSSSYANELFKRLQHEALYFSKGTISTQKNLQKNTTDSFSHNPHSSNSPKTSNDNNYQNDSQTDVLTIPLSLADYSLSLQFRITRSFSDNEFSNKAFIFDQDSQGSSKSYEATCEPALLRIVPELIQILSYKFLIKQFQHESLKRIGILSSLGSNPHNLLPVIESLKCLFVISQVDNFLVKFCKLWKSLTNSSIALNSSYVGFDQKGKSQIYYSSCFSFSKSQLSSHMLSILIKLISYKVCNYINSNPSNNAHPTQPNILGSNSEIGNQSDVNILKSFISDRFFFNSSSGITSGTIIFNDNTLVNASFTIDLESNFDSHCKNNDDLGNDKASNSIIPSEKNLLNQSVGMEIDSVNEYSTEANLKSSKLNAQESDDFKGAVKVNLQLIVFKKISLSGHTLNENTIQAFNGLGASSSTFKLTSNKLYTCYYRLPGTEIINSLQQIEGDPSDTNSNKCVGVTFVDYLYNYIVSKSMLN</sequence>
<organism evidence="2 3">
    <name type="scientific">Smittium culicis</name>
    <dbReference type="NCBI Taxonomy" id="133412"/>
    <lineage>
        <taxon>Eukaryota</taxon>
        <taxon>Fungi</taxon>
        <taxon>Fungi incertae sedis</taxon>
        <taxon>Zoopagomycota</taxon>
        <taxon>Kickxellomycotina</taxon>
        <taxon>Harpellomycetes</taxon>
        <taxon>Harpellales</taxon>
        <taxon>Legeriomycetaceae</taxon>
        <taxon>Smittium</taxon>
    </lineage>
</organism>
<evidence type="ECO:0000313" key="2">
    <source>
        <dbReference type="EMBL" id="OMJ26504.1"/>
    </source>
</evidence>
<feature type="compositionally biased region" description="Polar residues" evidence="1">
    <location>
        <begin position="384"/>
        <end position="394"/>
    </location>
</feature>